<reference evidence="4 5" key="1">
    <citation type="submission" date="2014-06" db="EMBL/GenBank/DDBJ databases">
        <title>Draft genome sequence of Paenibacillus sp. MSt1.</title>
        <authorList>
            <person name="Aw Y.K."/>
            <person name="Ong K.S."/>
            <person name="Gan H.M."/>
            <person name="Lee S.M."/>
        </authorList>
    </citation>
    <scope>NUCLEOTIDE SEQUENCE [LARGE SCALE GENOMIC DNA]</scope>
    <source>
        <strain evidence="4 5">MSt1</strain>
    </source>
</reference>
<evidence type="ECO:0000256" key="2">
    <source>
        <dbReference type="ARBA" id="ARBA00023315"/>
    </source>
</evidence>
<dbReference type="InterPro" id="IPR000182">
    <property type="entry name" value="GNAT_dom"/>
</dbReference>
<name>A0A081P7Z7_9BACL</name>
<dbReference type="CDD" id="cd04301">
    <property type="entry name" value="NAT_SF"/>
    <property type="match status" value="1"/>
</dbReference>
<dbReference type="Pfam" id="PF13508">
    <property type="entry name" value="Acetyltransf_7"/>
    <property type="match status" value="1"/>
</dbReference>
<dbReference type="EMBL" id="JNVM01000005">
    <property type="protein sequence ID" value="KEQ26820.1"/>
    <property type="molecule type" value="Genomic_DNA"/>
</dbReference>
<dbReference type="InterPro" id="IPR016181">
    <property type="entry name" value="Acyl_CoA_acyltransferase"/>
</dbReference>
<keyword evidence="2" id="KW-0012">Acyltransferase</keyword>
<keyword evidence="1" id="KW-0808">Transferase</keyword>
<evidence type="ECO:0000256" key="1">
    <source>
        <dbReference type="ARBA" id="ARBA00022679"/>
    </source>
</evidence>
<evidence type="ECO:0000313" key="5">
    <source>
        <dbReference type="Proteomes" id="UP000028123"/>
    </source>
</evidence>
<dbReference type="AlphaFoldDB" id="A0A081P7Z7"/>
<evidence type="ECO:0000259" key="3">
    <source>
        <dbReference type="PROSITE" id="PS51186"/>
    </source>
</evidence>
<dbReference type="InterPro" id="IPR050680">
    <property type="entry name" value="YpeA/RimI_acetyltransf"/>
</dbReference>
<accession>A0A081P7Z7</accession>
<dbReference type="SUPFAM" id="SSF55729">
    <property type="entry name" value="Acyl-CoA N-acyltransferases (Nat)"/>
    <property type="match status" value="1"/>
</dbReference>
<evidence type="ECO:0000313" key="4">
    <source>
        <dbReference type="EMBL" id="KEQ26820.1"/>
    </source>
</evidence>
<comment type="caution">
    <text evidence="4">The sequence shown here is derived from an EMBL/GenBank/DDBJ whole genome shotgun (WGS) entry which is preliminary data.</text>
</comment>
<dbReference type="PANTHER" id="PTHR43420">
    <property type="entry name" value="ACETYLTRANSFERASE"/>
    <property type="match status" value="1"/>
</dbReference>
<dbReference type="Gene3D" id="3.40.630.30">
    <property type="match status" value="1"/>
</dbReference>
<organism evidence="4 5">
    <name type="scientific">Paenibacillus tyrfis</name>
    <dbReference type="NCBI Taxonomy" id="1501230"/>
    <lineage>
        <taxon>Bacteria</taxon>
        <taxon>Bacillati</taxon>
        <taxon>Bacillota</taxon>
        <taxon>Bacilli</taxon>
        <taxon>Bacillales</taxon>
        <taxon>Paenibacillaceae</taxon>
        <taxon>Paenibacillus</taxon>
    </lineage>
</organism>
<feature type="domain" description="N-acetyltransferase" evidence="3">
    <location>
        <begin position="2"/>
        <end position="154"/>
    </location>
</feature>
<dbReference type="Proteomes" id="UP000028123">
    <property type="component" value="Unassembled WGS sequence"/>
</dbReference>
<dbReference type="GO" id="GO:0016747">
    <property type="term" value="F:acyltransferase activity, transferring groups other than amino-acyl groups"/>
    <property type="evidence" value="ECO:0007669"/>
    <property type="project" value="InterPro"/>
</dbReference>
<sequence length="157" mass="18345">MLRFSRAQAEDESFLYEVYASTRIGEVGAWGWGPGQIDQFLRMQYGFQQKAYAAQYPEAAWEIIWRGQERVGRRMTARLEDRIVLVDMALLPAYQRQGIGTSLLQTLQHEAQQAAKPLCLSVQVHNPARRLYERLGFRTEQETELYCEMIWYADTLF</sequence>
<dbReference type="eggNOG" id="COG0456">
    <property type="taxonomic scope" value="Bacteria"/>
</dbReference>
<gene>
    <name evidence="4" type="ORF">ET33_29135</name>
</gene>
<keyword evidence="5" id="KW-1185">Reference proteome</keyword>
<protein>
    <recommendedName>
        <fullName evidence="3">N-acetyltransferase domain-containing protein</fullName>
    </recommendedName>
</protein>
<proteinExistence type="predicted"/>
<dbReference type="PROSITE" id="PS51186">
    <property type="entry name" value="GNAT"/>
    <property type="match status" value="1"/>
</dbReference>